<keyword evidence="3" id="KW-1185">Reference proteome</keyword>
<evidence type="ECO:0000313" key="3">
    <source>
        <dbReference type="Proteomes" id="UP001597045"/>
    </source>
</evidence>
<proteinExistence type="predicted"/>
<dbReference type="InterPro" id="IPR005212">
    <property type="entry name" value="EvaA-like"/>
</dbReference>
<name>A0ABW3M3R4_9PSEU</name>
<accession>A0ABW3M3R4</accession>
<reference evidence="3" key="1">
    <citation type="journal article" date="2019" name="Int. J. Syst. Evol. Microbiol.">
        <title>The Global Catalogue of Microorganisms (GCM) 10K type strain sequencing project: providing services to taxonomists for standard genome sequencing and annotation.</title>
        <authorList>
            <consortium name="The Broad Institute Genomics Platform"/>
            <consortium name="The Broad Institute Genome Sequencing Center for Infectious Disease"/>
            <person name="Wu L."/>
            <person name="Ma J."/>
        </authorList>
    </citation>
    <scope>NUCLEOTIDE SEQUENCE [LARGE SCALE GENOMIC DNA]</scope>
    <source>
        <strain evidence="3">JCM 31486</strain>
    </source>
</reference>
<feature type="domain" description="dTDP-4-dehydro-6-deoxy-alpha-D-glucopyranose 2,3-dehydratase" evidence="1">
    <location>
        <begin position="32"/>
        <end position="233"/>
    </location>
</feature>
<comment type="caution">
    <text evidence="2">The sequence shown here is derived from an EMBL/GenBank/DDBJ whole genome shotgun (WGS) entry which is preliminary data.</text>
</comment>
<protein>
    <submittedName>
        <fullName evidence="2">NDP-hexose 2,3-dehydratase family protein</fullName>
    </submittedName>
</protein>
<feature type="domain" description="dTDP-4-dehydro-6-deoxy-alpha-D-glucopyranose 2,3-dehydratase" evidence="1">
    <location>
        <begin position="273"/>
        <end position="472"/>
    </location>
</feature>
<dbReference type="Proteomes" id="UP001597045">
    <property type="component" value="Unassembled WGS sequence"/>
</dbReference>
<evidence type="ECO:0000259" key="1">
    <source>
        <dbReference type="Pfam" id="PF03559"/>
    </source>
</evidence>
<organism evidence="2 3">
    <name type="scientific">Kibdelosporangium lantanae</name>
    <dbReference type="NCBI Taxonomy" id="1497396"/>
    <lineage>
        <taxon>Bacteria</taxon>
        <taxon>Bacillati</taxon>
        <taxon>Actinomycetota</taxon>
        <taxon>Actinomycetes</taxon>
        <taxon>Pseudonocardiales</taxon>
        <taxon>Pseudonocardiaceae</taxon>
        <taxon>Kibdelosporangium</taxon>
    </lineage>
</organism>
<dbReference type="EMBL" id="JBHTIS010000075">
    <property type="protein sequence ID" value="MFD1044555.1"/>
    <property type="molecule type" value="Genomic_DNA"/>
</dbReference>
<gene>
    <name evidence="2" type="ORF">ACFQ1S_02575</name>
</gene>
<dbReference type="InterPro" id="IPR038153">
    <property type="entry name" value="EvaA-like_sf"/>
</dbReference>
<dbReference type="Pfam" id="PF03559">
    <property type="entry name" value="Hexose_dehydrat"/>
    <property type="match status" value="2"/>
</dbReference>
<dbReference type="Gene3D" id="3.90.79.40">
    <property type="entry name" value="EvaA sugar 2,3-dehydratase subunit"/>
    <property type="match status" value="2"/>
</dbReference>
<sequence>MTIIAGRPERLPDSARIVASALAVEGVVNAEGFHSWFARRNEQDSMYVEQVPLDSMTGWHFTPDRASLAHDSGRFFSVEGVHVTRHDGGTVEWSQPIISQPEVGILGYLVKEFHGVLHFLVQAKVEPGNREQLQLAPTVQATRSNYTKVHGGAATPYLEHFLPGSRGRVIVDVLQSEQGSWFLRKRNRNMVVETTDEVEPRENFCWVTLGQLRAALATPHMVNMDARSVLACLPLPTVEWPDHDGLTRGRYAADLRRSMWTTDTGCCRHTGSEIVSWLNDVRTGTTVGIEPVPLARLADWEISTTDIAHREGRYFRIVGISVKSAQREVPSWHQPILAPSGVGVVAFLTRRVNGVLHVLVRAAVEPGFHDVVELGPTVQCDPTSYVGVRAEERPPFLDYVLSATDNVRYDVPQSEEGGRFYHAECRYLLVDGDQASLPEHPDFRWMTIGQVLALQQHRNHVNVQARSLIACLHSLW</sequence>
<evidence type="ECO:0000313" key="2">
    <source>
        <dbReference type="EMBL" id="MFD1044555.1"/>
    </source>
</evidence>